<dbReference type="Gene3D" id="3.40.50.150">
    <property type="entry name" value="Vaccinia Virus protein VP39"/>
    <property type="match status" value="1"/>
</dbReference>
<dbReference type="InterPro" id="IPR029063">
    <property type="entry name" value="SAM-dependent_MTases_sf"/>
</dbReference>
<sequence length="386" mass="42955">MGDKDDAKPVAAPPAESPAAASPPAAVAAPPVESPPAAAPPAEESKSPAAEETTQQDPSILPASHWEDFDNGVDDGDSGFNDSVSSTASLSSSILRYRTILGRTYASEIGQAEAWAPNDDIHTESMDIHHHACTLMLKGQLFLAPIKDDVQKVLDVGTGTGIWAIDFGDMYPNAQVIGTDITPIQPSWVPPNVQFQIDDANMDWTWPDNNFDYVHVRGLLGNISDWKKFYREAYRVTKPGGWMEHQEEDAVWYSHNGGVEENTPMGQWGKVFREASTAFGRTFFPITDDIQRQCMEEAGFVDITVKDIQAPIGDWPEDPDDKETGTFFKLVLTSDLEGYVNFVWGNVMGWKPEEIKVYLAHLRRQMKDPSIRTWYPHRIVYGRKPE</sequence>
<accession>A0ABR3VDQ4</accession>
<comment type="similarity">
    <text evidence="1">Belongs to the methyltransferase superfamily. LaeA methyltransferase family.</text>
</comment>
<feature type="region of interest" description="Disordered" evidence="2">
    <location>
        <begin position="1"/>
        <end position="85"/>
    </location>
</feature>
<evidence type="ECO:0000313" key="3">
    <source>
        <dbReference type="EMBL" id="KAL1839886.1"/>
    </source>
</evidence>
<proteinExistence type="inferred from homology"/>
<dbReference type="PANTHER" id="PTHR43591">
    <property type="entry name" value="METHYLTRANSFERASE"/>
    <property type="match status" value="1"/>
</dbReference>
<gene>
    <name evidence="3" type="ORF">VTJ49DRAFT_1021</name>
</gene>
<evidence type="ECO:0000256" key="2">
    <source>
        <dbReference type="SAM" id="MobiDB-lite"/>
    </source>
</evidence>
<dbReference type="CDD" id="cd02440">
    <property type="entry name" value="AdoMet_MTases"/>
    <property type="match status" value="1"/>
</dbReference>
<name>A0ABR3VDQ4_HUMIN</name>
<evidence type="ECO:0000313" key="4">
    <source>
        <dbReference type="Proteomes" id="UP001583172"/>
    </source>
</evidence>
<feature type="compositionally biased region" description="Low complexity" evidence="2">
    <location>
        <begin position="17"/>
        <end position="31"/>
    </location>
</feature>
<dbReference type="Pfam" id="PF13489">
    <property type="entry name" value="Methyltransf_23"/>
    <property type="match status" value="1"/>
</dbReference>
<dbReference type="Proteomes" id="UP001583172">
    <property type="component" value="Unassembled WGS sequence"/>
</dbReference>
<organism evidence="3 4">
    <name type="scientific">Humicola insolens</name>
    <name type="common">Soft-rot fungus</name>
    <dbReference type="NCBI Taxonomy" id="85995"/>
    <lineage>
        <taxon>Eukaryota</taxon>
        <taxon>Fungi</taxon>
        <taxon>Dikarya</taxon>
        <taxon>Ascomycota</taxon>
        <taxon>Pezizomycotina</taxon>
        <taxon>Sordariomycetes</taxon>
        <taxon>Sordariomycetidae</taxon>
        <taxon>Sordariales</taxon>
        <taxon>Chaetomiaceae</taxon>
        <taxon>Mycothermus</taxon>
    </lineage>
</organism>
<keyword evidence="4" id="KW-1185">Reference proteome</keyword>
<reference evidence="3 4" key="1">
    <citation type="journal article" date="2024" name="Commun. Biol.">
        <title>Comparative genomic analysis of thermophilic fungi reveals convergent evolutionary adaptations and gene losses.</title>
        <authorList>
            <person name="Steindorff A.S."/>
            <person name="Aguilar-Pontes M.V."/>
            <person name="Robinson A.J."/>
            <person name="Andreopoulos B."/>
            <person name="LaButti K."/>
            <person name="Kuo A."/>
            <person name="Mondo S."/>
            <person name="Riley R."/>
            <person name="Otillar R."/>
            <person name="Haridas S."/>
            <person name="Lipzen A."/>
            <person name="Grimwood J."/>
            <person name="Schmutz J."/>
            <person name="Clum A."/>
            <person name="Reid I.D."/>
            <person name="Moisan M.C."/>
            <person name="Butler G."/>
            <person name="Nguyen T.T.M."/>
            <person name="Dewar K."/>
            <person name="Conant G."/>
            <person name="Drula E."/>
            <person name="Henrissat B."/>
            <person name="Hansel C."/>
            <person name="Singer S."/>
            <person name="Hutchinson M.I."/>
            <person name="de Vries R.P."/>
            <person name="Natvig D.O."/>
            <person name="Powell A.J."/>
            <person name="Tsang A."/>
            <person name="Grigoriev I.V."/>
        </authorList>
    </citation>
    <scope>NUCLEOTIDE SEQUENCE [LARGE SCALE GENOMIC DNA]</scope>
    <source>
        <strain evidence="3 4">CBS 620.91</strain>
    </source>
</reference>
<dbReference type="PANTHER" id="PTHR43591:SF10">
    <property type="entry name" value="ABC TRANSMEMBRANE TYPE-1 DOMAIN-CONTAINING PROTEIN-RELATED"/>
    <property type="match status" value="1"/>
</dbReference>
<protein>
    <submittedName>
        <fullName evidence="3">Uncharacterized protein</fullName>
    </submittedName>
</protein>
<evidence type="ECO:0000256" key="1">
    <source>
        <dbReference type="ARBA" id="ARBA00038158"/>
    </source>
</evidence>
<comment type="caution">
    <text evidence="3">The sequence shown here is derived from an EMBL/GenBank/DDBJ whole genome shotgun (WGS) entry which is preliminary data.</text>
</comment>
<dbReference type="EMBL" id="JAZGSY010000136">
    <property type="protein sequence ID" value="KAL1839886.1"/>
    <property type="molecule type" value="Genomic_DNA"/>
</dbReference>
<dbReference type="SUPFAM" id="SSF53335">
    <property type="entry name" value="S-adenosyl-L-methionine-dependent methyltransferases"/>
    <property type="match status" value="1"/>
</dbReference>